<evidence type="ECO:0000313" key="2">
    <source>
        <dbReference type="EMBL" id="KIH55102.1"/>
    </source>
</evidence>
<proteinExistence type="predicted"/>
<accession>A0A0C2CZ38</accession>
<evidence type="ECO:0000256" key="1">
    <source>
        <dbReference type="SAM" id="MobiDB-lite"/>
    </source>
</evidence>
<evidence type="ECO:0000313" key="3">
    <source>
        <dbReference type="Proteomes" id="UP000054047"/>
    </source>
</evidence>
<feature type="compositionally biased region" description="Polar residues" evidence="1">
    <location>
        <begin position="65"/>
        <end position="76"/>
    </location>
</feature>
<feature type="region of interest" description="Disordered" evidence="1">
    <location>
        <begin position="1"/>
        <end position="76"/>
    </location>
</feature>
<keyword evidence="3" id="KW-1185">Reference proteome</keyword>
<dbReference type="Proteomes" id="UP000054047">
    <property type="component" value="Unassembled WGS sequence"/>
</dbReference>
<reference evidence="2 3" key="1">
    <citation type="submission" date="2013-12" db="EMBL/GenBank/DDBJ databases">
        <title>Draft genome of the parsitic nematode Ancylostoma duodenale.</title>
        <authorList>
            <person name="Mitreva M."/>
        </authorList>
    </citation>
    <scope>NUCLEOTIDE SEQUENCE [LARGE SCALE GENOMIC DNA]</scope>
    <source>
        <strain evidence="2 3">Zhejiang</strain>
    </source>
</reference>
<protein>
    <submittedName>
        <fullName evidence="2">Uncharacterized protein</fullName>
    </submittedName>
</protein>
<sequence length="76" mass="8404">MLYPHPIMPGRPQPPPPHPPPPNPGRPHPPPPQPGRPQRPPHPGRPHLSSQARFARTSGALKRASTLNNVEKQMDF</sequence>
<name>A0A0C2CZ38_9BILA</name>
<dbReference type="AlphaFoldDB" id="A0A0C2CZ38"/>
<dbReference type="EMBL" id="KN737901">
    <property type="protein sequence ID" value="KIH55102.1"/>
    <property type="molecule type" value="Genomic_DNA"/>
</dbReference>
<organism evidence="2 3">
    <name type="scientific">Ancylostoma duodenale</name>
    <dbReference type="NCBI Taxonomy" id="51022"/>
    <lineage>
        <taxon>Eukaryota</taxon>
        <taxon>Metazoa</taxon>
        <taxon>Ecdysozoa</taxon>
        <taxon>Nematoda</taxon>
        <taxon>Chromadorea</taxon>
        <taxon>Rhabditida</taxon>
        <taxon>Rhabditina</taxon>
        <taxon>Rhabditomorpha</taxon>
        <taxon>Strongyloidea</taxon>
        <taxon>Ancylostomatidae</taxon>
        <taxon>Ancylostomatinae</taxon>
        <taxon>Ancylostoma</taxon>
    </lineage>
</organism>
<feature type="compositionally biased region" description="Pro residues" evidence="1">
    <location>
        <begin position="1"/>
        <end position="43"/>
    </location>
</feature>
<gene>
    <name evidence="2" type="ORF">ANCDUO_14746</name>
</gene>